<evidence type="ECO:0000256" key="2">
    <source>
        <dbReference type="ARBA" id="ARBA00004496"/>
    </source>
</evidence>
<dbReference type="PROSITE" id="PS50059">
    <property type="entry name" value="FKBP_PPIASE"/>
    <property type="match status" value="1"/>
</dbReference>
<comment type="catalytic activity">
    <reaction evidence="1 11">
        <text>[protein]-peptidylproline (omega=180) = [protein]-peptidylproline (omega=0)</text>
        <dbReference type="Rhea" id="RHEA:16237"/>
        <dbReference type="Rhea" id="RHEA-COMP:10747"/>
        <dbReference type="Rhea" id="RHEA-COMP:10748"/>
        <dbReference type="ChEBI" id="CHEBI:83833"/>
        <dbReference type="ChEBI" id="CHEBI:83834"/>
        <dbReference type="EC" id="5.2.1.8"/>
    </reaction>
</comment>
<dbReference type="OrthoDB" id="9767721at2"/>
<dbReference type="SUPFAM" id="SSF109998">
    <property type="entry name" value="Triger factor/SurA peptide-binding domain-like"/>
    <property type="match status" value="1"/>
</dbReference>
<evidence type="ECO:0000313" key="17">
    <source>
        <dbReference type="Proteomes" id="UP000216411"/>
    </source>
</evidence>
<reference evidence="16 17" key="1">
    <citation type="journal article" date="2017" name="Genome Announc.">
        <title>Draft Genome Sequence of a Sporulating and Motile Strain of Lachnotalea glycerini Isolated from Water in Quebec City, Canada.</title>
        <authorList>
            <person name="Maheux A.F."/>
            <person name="Boudreau D.K."/>
            <person name="Berube E."/>
            <person name="Boissinot M."/>
            <person name="Raymond F."/>
            <person name="Brodeur S."/>
            <person name="Corbeil J."/>
            <person name="Isabel S."/>
            <person name="Omar R.F."/>
            <person name="Bergeron M.G."/>
        </authorList>
    </citation>
    <scope>NUCLEOTIDE SEQUENCE [LARGE SCALE GENOMIC DNA]</scope>
    <source>
        <strain evidence="16 17">CCRI-19302</strain>
    </source>
</reference>
<dbReference type="SUPFAM" id="SSF54534">
    <property type="entry name" value="FKBP-like"/>
    <property type="match status" value="1"/>
</dbReference>
<evidence type="ECO:0000256" key="5">
    <source>
        <dbReference type="ARBA" id="ARBA00022618"/>
    </source>
</evidence>
<dbReference type="InterPro" id="IPR027304">
    <property type="entry name" value="Trigger_fact/SurA_dom_sf"/>
</dbReference>
<dbReference type="GO" id="GO:0005737">
    <property type="term" value="C:cytoplasm"/>
    <property type="evidence" value="ECO:0007669"/>
    <property type="project" value="UniProtKB-SubCell"/>
</dbReference>
<evidence type="ECO:0000313" key="18">
    <source>
        <dbReference type="Proteomes" id="UP000247523"/>
    </source>
</evidence>
<dbReference type="GO" id="GO:0006457">
    <property type="term" value="P:protein folding"/>
    <property type="evidence" value="ECO:0007669"/>
    <property type="project" value="InterPro"/>
</dbReference>
<dbReference type="GO" id="GO:0003755">
    <property type="term" value="F:peptidyl-prolyl cis-trans isomerase activity"/>
    <property type="evidence" value="ECO:0007669"/>
    <property type="project" value="UniProtKB-KW"/>
</dbReference>
<evidence type="ECO:0000256" key="1">
    <source>
        <dbReference type="ARBA" id="ARBA00000971"/>
    </source>
</evidence>
<protein>
    <recommendedName>
        <fullName evidence="4 12">Trigger factor</fullName>
    </recommendedName>
</protein>
<dbReference type="PROSITE" id="PS51257">
    <property type="entry name" value="PROKAR_LIPOPROTEIN"/>
    <property type="match status" value="1"/>
</dbReference>
<feature type="signal peptide" evidence="13">
    <location>
        <begin position="1"/>
        <end position="18"/>
    </location>
</feature>
<dbReference type="InterPro" id="IPR008880">
    <property type="entry name" value="Trigger_fac_C"/>
</dbReference>
<keyword evidence="8 11" id="KW-0413">Isomerase</keyword>
<reference evidence="15 18" key="2">
    <citation type="submission" date="2018-05" db="EMBL/GenBank/DDBJ databases">
        <title>Genomic Encyclopedia of Type Strains, Phase IV (KMG-IV): sequencing the most valuable type-strain genomes for metagenomic binning, comparative biology and taxonomic classification.</title>
        <authorList>
            <person name="Goeker M."/>
        </authorList>
    </citation>
    <scope>NUCLEOTIDE SEQUENCE [LARGE SCALE GENOMIC DNA]</scope>
    <source>
        <strain evidence="15 18">DSM 28816</strain>
    </source>
</reference>
<comment type="function">
    <text evidence="10">Involved in protein export. Acts as a chaperone by maintaining the newly synthesized protein in an open conformation. Functions as a peptidyl-prolyl cis-trans isomerase.</text>
</comment>
<dbReference type="Pfam" id="PF05697">
    <property type="entry name" value="Trigger_N"/>
    <property type="match status" value="1"/>
</dbReference>
<keyword evidence="6 11" id="KW-0697">Rotamase</keyword>
<evidence type="ECO:0000256" key="8">
    <source>
        <dbReference type="ARBA" id="ARBA00023235"/>
    </source>
</evidence>
<feature type="domain" description="PPIase FKBP-type" evidence="14">
    <location>
        <begin position="80"/>
        <end position="162"/>
    </location>
</feature>
<dbReference type="GO" id="GO:0015031">
    <property type="term" value="P:protein transport"/>
    <property type="evidence" value="ECO:0007669"/>
    <property type="project" value="InterPro"/>
</dbReference>
<sequence length="338" mass="37639">MRRNFKLAAILLSTAILAVGCKSSENDYSKYVTLGNYKGIEVTKQTVEVTDEDVEAQIQSVLSQNATTQEITDRDTVEEGDVANIDYEGLLDGVAFEGGTAQGQDLTIGSGTFVPGFEDQLIGAKVGDSLSINVTFPEEYQSEDLAGKDVVFNVTINSINMSVSPELTDEFVQGISESQTVDEYRQSVLEDLTKSKEEEAKYTKQSDIWTAIKDNCEIKGYPQELVDKYKEQITTNYGSYAEQSGVELDEMMTNYFGKSVEEYAKDIAAEEMIFKMIVQDADLKVTDEEFNEKASELATNYGYESADAFIEAYGKEELEDLVLWDVMMNYLTENAVEV</sequence>
<organism evidence="16 17">
    <name type="scientific">Lachnotalea glycerini</name>
    <dbReference type="NCBI Taxonomy" id="1763509"/>
    <lineage>
        <taxon>Bacteria</taxon>
        <taxon>Bacillati</taxon>
        <taxon>Bacillota</taxon>
        <taxon>Clostridia</taxon>
        <taxon>Lachnospirales</taxon>
        <taxon>Lachnospiraceae</taxon>
        <taxon>Lachnotalea</taxon>
    </lineage>
</organism>
<evidence type="ECO:0000256" key="7">
    <source>
        <dbReference type="ARBA" id="ARBA00023186"/>
    </source>
</evidence>
<dbReference type="Gene3D" id="1.10.3120.10">
    <property type="entry name" value="Trigger factor, C-terminal domain"/>
    <property type="match status" value="1"/>
</dbReference>
<dbReference type="Proteomes" id="UP000216411">
    <property type="component" value="Unassembled WGS sequence"/>
</dbReference>
<comment type="subcellular location">
    <subcellularLocation>
        <location evidence="2">Cytoplasm</location>
    </subcellularLocation>
</comment>
<evidence type="ECO:0000256" key="3">
    <source>
        <dbReference type="ARBA" id="ARBA00005464"/>
    </source>
</evidence>
<comment type="caution">
    <text evidence="16">The sequence shown here is derived from an EMBL/GenBank/DDBJ whole genome shotgun (WGS) entry which is preliminary data.</text>
</comment>
<dbReference type="InterPro" id="IPR001179">
    <property type="entry name" value="PPIase_FKBP_dom"/>
</dbReference>
<keyword evidence="5 12" id="KW-0132">Cell division</keyword>
<keyword evidence="13" id="KW-0732">Signal</keyword>
<evidence type="ECO:0000313" key="16">
    <source>
        <dbReference type="EMBL" id="RDY30777.1"/>
    </source>
</evidence>
<evidence type="ECO:0000256" key="13">
    <source>
        <dbReference type="SAM" id="SignalP"/>
    </source>
</evidence>
<evidence type="ECO:0000256" key="11">
    <source>
        <dbReference type="PROSITE-ProRule" id="PRU00277"/>
    </source>
</evidence>
<keyword evidence="9 12" id="KW-0131">Cell cycle</keyword>
<gene>
    <name evidence="16" type="primary">tig</name>
    <name evidence="15" type="ORF">C8E03_103281</name>
    <name evidence="16" type="ORF">CG710_012815</name>
</gene>
<evidence type="ECO:0000256" key="12">
    <source>
        <dbReference type="RuleBase" id="RU003914"/>
    </source>
</evidence>
<evidence type="ECO:0000256" key="4">
    <source>
        <dbReference type="ARBA" id="ARBA00016902"/>
    </source>
</evidence>
<dbReference type="Gene3D" id="3.10.50.40">
    <property type="match status" value="1"/>
</dbReference>
<keyword evidence="7 12" id="KW-0143">Chaperone</keyword>
<dbReference type="EMBL" id="NOKA02000028">
    <property type="protein sequence ID" value="RDY30777.1"/>
    <property type="molecule type" value="Genomic_DNA"/>
</dbReference>
<dbReference type="InterPro" id="IPR008881">
    <property type="entry name" value="Trigger_fac_ribosome-bd_bac"/>
</dbReference>
<evidence type="ECO:0000313" key="15">
    <source>
        <dbReference type="EMBL" id="PXV91720.1"/>
    </source>
</evidence>
<dbReference type="EMBL" id="QICS01000003">
    <property type="protein sequence ID" value="PXV91720.1"/>
    <property type="molecule type" value="Genomic_DNA"/>
</dbReference>
<accession>A0A255IDA7</accession>
<reference evidence="16" key="3">
    <citation type="submission" date="2018-07" db="EMBL/GenBank/DDBJ databases">
        <authorList>
            <person name="Quirk P.G."/>
            <person name="Krulwich T.A."/>
        </authorList>
    </citation>
    <scope>NUCLEOTIDE SEQUENCE</scope>
    <source>
        <strain evidence="16">CCRI-19302</strain>
    </source>
</reference>
<dbReference type="InterPro" id="IPR005215">
    <property type="entry name" value="Trig_fac"/>
</dbReference>
<feature type="chain" id="PRO_5038298183" description="Trigger factor" evidence="13">
    <location>
        <begin position="19"/>
        <end position="338"/>
    </location>
</feature>
<dbReference type="FunFam" id="3.10.50.40:FF:000001">
    <property type="entry name" value="Trigger factor"/>
    <property type="match status" value="1"/>
</dbReference>
<proteinExistence type="inferred from homology"/>
<dbReference type="AlphaFoldDB" id="A0A255IDA7"/>
<dbReference type="Proteomes" id="UP000247523">
    <property type="component" value="Unassembled WGS sequence"/>
</dbReference>
<dbReference type="InterPro" id="IPR037041">
    <property type="entry name" value="Trigger_fac_C_sf"/>
</dbReference>
<keyword evidence="17" id="KW-1185">Reference proteome</keyword>
<dbReference type="RefSeq" id="WP_094378071.1">
    <property type="nucleotide sequence ID" value="NZ_NOKA02000028.1"/>
</dbReference>
<comment type="similarity">
    <text evidence="3 12">Belongs to the FKBP-type PPIase family. Tig subfamily.</text>
</comment>
<dbReference type="Pfam" id="PF05698">
    <property type="entry name" value="Trigger_C"/>
    <property type="match status" value="1"/>
</dbReference>
<evidence type="ECO:0000256" key="6">
    <source>
        <dbReference type="ARBA" id="ARBA00023110"/>
    </source>
</evidence>
<evidence type="ECO:0000256" key="9">
    <source>
        <dbReference type="ARBA" id="ARBA00023306"/>
    </source>
</evidence>
<dbReference type="InterPro" id="IPR046357">
    <property type="entry name" value="PPIase_dom_sf"/>
</dbReference>
<dbReference type="GO" id="GO:0051301">
    <property type="term" value="P:cell division"/>
    <property type="evidence" value="ECO:0007669"/>
    <property type="project" value="UniProtKB-KW"/>
</dbReference>
<dbReference type="Pfam" id="PF00254">
    <property type="entry name" value="FKBP_C"/>
    <property type="match status" value="1"/>
</dbReference>
<evidence type="ECO:0000256" key="10">
    <source>
        <dbReference type="ARBA" id="ARBA00024849"/>
    </source>
</evidence>
<name>A0A255IDA7_9FIRM</name>
<evidence type="ECO:0000259" key="14">
    <source>
        <dbReference type="PROSITE" id="PS50059"/>
    </source>
</evidence>
<dbReference type="NCBIfam" id="TIGR00115">
    <property type="entry name" value="tig"/>
    <property type="match status" value="1"/>
</dbReference>